<protein>
    <submittedName>
        <fullName evidence="2">Prepilin</fullName>
    </submittedName>
</protein>
<dbReference type="EMBL" id="CP132976">
    <property type="protein sequence ID" value="WMD23142.1"/>
    <property type="molecule type" value="Genomic_DNA"/>
</dbReference>
<dbReference type="Proteomes" id="UP001234798">
    <property type="component" value="Chromosome"/>
</dbReference>
<feature type="transmembrane region" description="Helical" evidence="1">
    <location>
        <begin position="21"/>
        <end position="42"/>
    </location>
</feature>
<keyword evidence="1" id="KW-0472">Membrane</keyword>
<sequence>MSSHLCPARWRGGIALRLMQTGYSLVGVALGLVLTSLIAIWASNQLVQRIEDAAAHSTGVWLTQVRLALAGVLNLHFDALANGQAPLGSQGKPLFVNPLMPTVAELRTQGHLPADFPEQSSMGFGAQIRIARAPACPGASCRLDGLVYSATPVLKRGAQVVDLVGISAVIAAAGGYAGAVWPQSPGVVRGAVFSFANPLASGAPRYLPGTLALWAGAGTGGGGGQLDVDRFVTLRDTRDPMLRGALSVASNMSAGGRLAVGGVLSTATDVSVGGHIVMAARAVPGHFCPRVNGTLATSHGGELLSCQGNVWTQASGGFGGAYSVNAPRGCWHYTGVPTVNPRTGDCSCPAGFTSVIVSAGGKWTDNEGWTTGYVCVR</sequence>
<reference evidence="2 3" key="1">
    <citation type="submission" date="2023-08" db="EMBL/GenBank/DDBJ databases">
        <title>Achromobacter seleniivolatilans sp. nov., isolated from seleniferous soil.</title>
        <authorList>
            <person name="Zhang S."/>
            <person name="Li K."/>
            <person name="Peng J."/>
            <person name="Zhao Q."/>
            <person name="Wang H."/>
            <person name="Guo Y."/>
        </authorList>
    </citation>
    <scope>NUCLEOTIDE SEQUENCE [LARGE SCALE GENOMIC DNA]</scope>
    <source>
        <strain evidence="2 3">R39</strain>
    </source>
</reference>
<evidence type="ECO:0000256" key="1">
    <source>
        <dbReference type="SAM" id="Phobius"/>
    </source>
</evidence>
<keyword evidence="1" id="KW-1133">Transmembrane helix</keyword>
<organism evidence="2 3">
    <name type="scientific">Achromobacter seleniivolatilans</name>
    <dbReference type="NCBI Taxonomy" id="3047478"/>
    <lineage>
        <taxon>Bacteria</taxon>
        <taxon>Pseudomonadati</taxon>
        <taxon>Pseudomonadota</taxon>
        <taxon>Betaproteobacteria</taxon>
        <taxon>Burkholderiales</taxon>
        <taxon>Alcaligenaceae</taxon>
        <taxon>Achromobacter</taxon>
    </lineage>
</organism>
<keyword evidence="3" id="KW-1185">Reference proteome</keyword>
<keyword evidence="1" id="KW-0812">Transmembrane</keyword>
<accession>A0ABY9M8Y7</accession>
<name>A0ABY9M8Y7_9BURK</name>
<gene>
    <name evidence="2" type="ORF">RAS12_12415</name>
</gene>
<proteinExistence type="predicted"/>
<dbReference type="RefSeq" id="WP_306949965.1">
    <property type="nucleotide sequence ID" value="NZ_CP132976.1"/>
</dbReference>
<evidence type="ECO:0000313" key="2">
    <source>
        <dbReference type="EMBL" id="WMD23142.1"/>
    </source>
</evidence>
<evidence type="ECO:0000313" key="3">
    <source>
        <dbReference type="Proteomes" id="UP001234798"/>
    </source>
</evidence>